<dbReference type="PANTHER" id="PTHR12718">
    <property type="entry name" value="CELL CYCLE CONTROL PROTEIN CWF15"/>
    <property type="match status" value="1"/>
</dbReference>
<organism evidence="6 7">
    <name type="scientific">Malassezia globosa (strain ATCC MYA-4612 / CBS 7966)</name>
    <name type="common">Dandruff-associated fungus</name>
    <dbReference type="NCBI Taxonomy" id="425265"/>
    <lineage>
        <taxon>Eukaryota</taxon>
        <taxon>Fungi</taxon>
        <taxon>Dikarya</taxon>
        <taxon>Basidiomycota</taxon>
        <taxon>Ustilaginomycotina</taxon>
        <taxon>Malasseziomycetes</taxon>
        <taxon>Malasseziales</taxon>
        <taxon>Malasseziaceae</taxon>
        <taxon>Malassezia</taxon>
    </lineage>
</organism>
<proteinExistence type="inferred from homology"/>
<evidence type="ECO:0008006" key="8">
    <source>
        <dbReference type="Google" id="ProtNLM"/>
    </source>
</evidence>
<comment type="similarity">
    <text evidence="2">Belongs to the CWC15 family.</text>
</comment>
<dbReference type="OMA" id="YRYARIS"/>
<comment type="caution">
    <text evidence="6">The sequence shown here is derived from an EMBL/GenBank/DDBJ whole genome shotgun (WGS) entry which is preliminary data.</text>
</comment>
<protein>
    <recommendedName>
        <fullName evidence="8">Cwf15/Cwc15 cell cycle control protein</fullName>
    </recommendedName>
</protein>
<keyword evidence="4" id="KW-0508">mRNA splicing</keyword>
<evidence type="ECO:0000256" key="4">
    <source>
        <dbReference type="ARBA" id="ARBA00023187"/>
    </source>
</evidence>
<dbReference type="PANTHER" id="PTHR12718:SF2">
    <property type="entry name" value="SPLICEOSOME-ASSOCIATED PROTEIN CWC15 HOMOLOG"/>
    <property type="match status" value="1"/>
</dbReference>
<evidence type="ECO:0000256" key="3">
    <source>
        <dbReference type="ARBA" id="ARBA00022664"/>
    </source>
</evidence>
<dbReference type="GO" id="GO:0045292">
    <property type="term" value="P:mRNA cis splicing, via spliceosome"/>
    <property type="evidence" value="ECO:0007669"/>
    <property type="project" value="TreeGrafter"/>
</dbReference>
<feature type="compositionally biased region" description="Acidic residues" evidence="5">
    <location>
        <begin position="123"/>
        <end position="144"/>
    </location>
</feature>
<feature type="region of interest" description="Disordered" evidence="5">
    <location>
        <begin position="1"/>
        <end position="48"/>
    </location>
</feature>
<sequence>MSSAHRPTWEPARAKADLSHISQVQSKHAAPTQTRLKFRKPGDTQKRSVQELKDQLIAGEKRAFAERNPDKEIIETPEEKKVKLVSWNEDADDDELSAPHQEDLKEDKTEIRAESRGDNHAEEQDEQDEAEDDEEDEDEDEDDTEALLRELEKVKQERREQQARLEQTANAKEQLTREEEIARGNPLLNLEQAIHGRMSHTPSISTQQARWDDDLIFRNQASNTGNDLSKRGFVNDLTRTSNAMLTLRHRISQKVYECMSCQANEAALYQIGAVSVL</sequence>
<dbReference type="STRING" id="425265.A8PX18"/>
<evidence type="ECO:0000313" key="7">
    <source>
        <dbReference type="Proteomes" id="UP000008837"/>
    </source>
</evidence>
<dbReference type="InParanoid" id="A8PX18"/>
<dbReference type="VEuPathDB" id="FungiDB:MGL_1294"/>
<keyword evidence="7" id="KW-1185">Reference proteome</keyword>
<feature type="compositionally biased region" description="Polar residues" evidence="5">
    <location>
        <begin position="20"/>
        <end position="35"/>
    </location>
</feature>
<evidence type="ECO:0000256" key="2">
    <source>
        <dbReference type="ARBA" id="ARBA00006644"/>
    </source>
</evidence>
<dbReference type="OrthoDB" id="30179at2759"/>
<dbReference type="GeneID" id="5856331"/>
<evidence type="ECO:0000313" key="6">
    <source>
        <dbReference type="EMBL" id="EDP44812.1"/>
    </source>
</evidence>
<feature type="compositionally biased region" description="Basic and acidic residues" evidence="5">
    <location>
        <begin position="100"/>
        <end position="122"/>
    </location>
</feature>
<feature type="region of interest" description="Disordered" evidence="5">
    <location>
        <begin position="60"/>
        <end position="144"/>
    </location>
</feature>
<dbReference type="RefSeq" id="XP_001732026.1">
    <property type="nucleotide sequence ID" value="XM_001731974.1"/>
</dbReference>
<dbReference type="InterPro" id="IPR006973">
    <property type="entry name" value="Cwf_Cwc_15"/>
</dbReference>
<comment type="function">
    <text evidence="1">Involved in pre-mRNA splicing.</text>
</comment>
<dbReference type="EMBL" id="AAYY01000003">
    <property type="protein sequence ID" value="EDP44812.1"/>
    <property type="molecule type" value="Genomic_DNA"/>
</dbReference>
<reference evidence="6 7" key="1">
    <citation type="journal article" date="2007" name="Proc. Natl. Acad. Sci. U.S.A.">
        <title>Dandruff-associated Malassezia genomes reveal convergent and divergent virulence traits shared with plant and human fungal pathogens.</title>
        <authorList>
            <person name="Xu J."/>
            <person name="Saunders C.W."/>
            <person name="Hu P."/>
            <person name="Grant R.A."/>
            <person name="Boekhout T."/>
            <person name="Kuramae E.E."/>
            <person name="Kronstad J.W."/>
            <person name="Deangelis Y.M."/>
            <person name="Reeder N.L."/>
            <person name="Johnstone K.R."/>
            <person name="Leland M."/>
            <person name="Fieno A.M."/>
            <person name="Begley W.M."/>
            <person name="Sun Y."/>
            <person name="Lacey M.P."/>
            <person name="Chaudhary T."/>
            <person name="Keough T."/>
            <person name="Chu L."/>
            <person name="Sears R."/>
            <person name="Yuan B."/>
            <person name="Dawson T.L.Jr."/>
        </authorList>
    </citation>
    <scope>NUCLEOTIDE SEQUENCE [LARGE SCALE GENOMIC DNA]</scope>
    <source>
        <strain evidence="7">ATCC MYA-4612 / CBS 7966</strain>
    </source>
</reference>
<dbReference type="KEGG" id="mgl:MGL_1294"/>
<feature type="compositionally biased region" description="Basic and acidic residues" evidence="5">
    <location>
        <begin position="60"/>
        <end position="82"/>
    </location>
</feature>
<name>A8PX18_MALGO</name>
<gene>
    <name evidence="6" type="ORF">MGL_1294</name>
</gene>
<keyword evidence="3" id="KW-0507">mRNA processing</keyword>
<evidence type="ECO:0000256" key="1">
    <source>
        <dbReference type="ARBA" id="ARBA00003777"/>
    </source>
</evidence>
<dbReference type="GO" id="GO:0003723">
    <property type="term" value="F:RNA binding"/>
    <property type="evidence" value="ECO:0007669"/>
    <property type="project" value="TreeGrafter"/>
</dbReference>
<accession>A8PX18</accession>
<dbReference type="Proteomes" id="UP000008837">
    <property type="component" value="Unassembled WGS sequence"/>
</dbReference>
<dbReference type="AlphaFoldDB" id="A8PX18"/>
<dbReference type="Pfam" id="PF04889">
    <property type="entry name" value="Cwf_Cwc_15"/>
    <property type="match status" value="1"/>
</dbReference>
<evidence type="ECO:0000256" key="5">
    <source>
        <dbReference type="SAM" id="MobiDB-lite"/>
    </source>
</evidence>
<dbReference type="GO" id="GO:0071013">
    <property type="term" value="C:catalytic step 2 spliceosome"/>
    <property type="evidence" value="ECO:0007669"/>
    <property type="project" value="TreeGrafter"/>
</dbReference>